<evidence type="ECO:0000256" key="1">
    <source>
        <dbReference type="ARBA" id="ARBA00001561"/>
    </source>
</evidence>
<dbReference type="SMART" id="SM00644">
    <property type="entry name" value="Ami_2"/>
    <property type="match status" value="1"/>
</dbReference>
<evidence type="ECO:0000313" key="14">
    <source>
        <dbReference type="EMBL" id="MCO5400139.1"/>
    </source>
</evidence>
<dbReference type="PANTHER" id="PTHR30417">
    <property type="entry name" value="N-ACETYLMURAMOYL-L-ALANINE AMIDASE AMID"/>
    <property type="match status" value="1"/>
</dbReference>
<comment type="cofactor">
    <cofactor evidence="2">
        <name>Zn(2+)</name>
        <dbReference type="ChEBI" id="CHEBI:29105"/>
    </cofactor>
</comment>
<dbReference type="PANTHER" id="PTHR30417:SF4">
    <property type="entry name" value="1,6-ANHYDRO-N-ACETYLMURAMYL-L-ALANINE AMIDASE AMPD"/>
    <property type="match status" value="1"/>
</dbReference>
<keyword evidence="7" id="KW-0479">Metal-binding</keyword>
<evidence type="ECO:0000256" key="11">
    <source>
        <dbReference type="ARBA" id="ARBA00039257"/>
    </source>
</evidence>
<dbReference type="EMBL" id="JAMXHT010000006">
    <property type="protein sequence ID" value="MCO5400139.1"/>
    <property type="molecule type" value="Genomic_DNA"/>
</dbReference>
<keyword evidence="6" id="KW-0963">Cytoplasm</keyword>
<name>A0ABT1ANX3_9RALS</name>
<evidence type="ECO:0000256" key="7">
    <source>
        <dbReference type="ARBA" id="ARBA00022723"/>
    </source>
</evidence>
<dbReference type="Proteomes" id="UP001162811">
    <property type="component" value="Unassembled WGS sequence"/>
</dbReference>
<dbReference type="RefSeq" id="WP_252682765.1">
    <property type="nucleotide sequence ID" value="NZ_JAMXHT010000006.1"/>
</dbReference>
<evidence type="ECO:0000256" key="9">
    <source>
        <dbReference type="ARBA" id="ARBA00022833"/>
    </source>
</evidence>
<reference evidence="14" key="2">
    <citation type="journal article" date="2023" name="Front. Microbiol.">
        <title>Ralstonia chuxiongensis sp. nov., Ralstonia mojiangensis sp. nov., and Ralstonia soli sp. nov., isolated from tobacco fields, are three novel species in the family Burkholderiaceae.</title>
        <authorList>
            <person name="Lu C.H."/>
            <person name="Zhang Y.Y."/>
            <person name="Jiang N."/>
            <person name="Chen W."/>
            <person name="Shao X."/>
            <person name="Zhao Z.M."/>
            <person name="Lu W.L."/>
            <person name="Hu X."/>
            <person name="Xi Y.X."/>
            <person name="Zou S.Y."/>
            <person name="Wei Q.J."/>
            <person name="Lin Z.L."/>
            <person name="Gong L."/>
            <person name="Gai X.T."/>
            <person name="Zhang L.Q."/>
            <person name="Li J.Y."/>
            <person name="Jin Y."/>
            <person name="Xia Z.Y."/>
        </authorList>
    </citation>
    <scope>NUCLEOTIDE SEQUENCE</scope>
    <source>
        <strain evidence="14">21MJYT02-11</strain>
    </source>
</reference>
<evidence type="ECO:0000256" key="2">
    <source>
        <dbReference type="ARBA" id="ARBA00001947"/>
    </source>
</evidence>
<dbReference type="CDD" id="cd06583">
    <property type="entry name" value="PGRP"/>
    <property type="match status" value="1"/>
</dbReference>
<dbReference type="InterPro" id="IPR051206">
    <property type="entry name" value="NAMLAA_amidase_2"/>
</dbReference>
<evidence type="ECO:0000256" key="5">
    <source>
        <dbReference type="ARBA" id="ARBA00011901"/>
    </source>
</evidence>
<comment type="similarity">
    <text evidence="4">Belongs to the N-acetylmuramoyl-L-alanine amidase 2 family.</text>
</comment>
<dbReference type="Gene3D" id="3.40.80.10">
    <property type="entry name" value="Peptidoglycan recognition protein-like"/>
    <property type="match status" value="1"/>
</dbReference>
<evidence type="ECO:0000256" key="6">
    <source>
        <dbReference type="ARBA" id="ARBA00022490"/>
    </source>
</evidence>
<dbReference type="InterPro" id="IPR002502">
    <property type="entry name" value="Amidase_domain"/>
</dbReference>
<protein>
    <recommendedName>
        <fullName evidence="11">1,6-anhydro-N-acetylmuramyl-L-alanine amidase AmpD</fullName>
        <ecNumber evidence="5">3.5.1.28</ecNumber>
    </recommendedName>
    <alternativeName>
        <fullName evidence="12">N-acetylmuramoyl-L-alanine amidase</fullName>
    </alternativeName>
</protein>
<gene>
    <name evidence="14" type="primary">ampD</name>
    <name evidence="14" type="ORF">NG900_18220</name>
</gene>
<keyword evidence="8 14" id="KW-0378">Hydrolase</keyword>
<sequence>MSEPHLTHAMHIDADGWVRGMRRHPSPNIDARPEGMPIDLIVLHNISLPPAQFATDFGTDDVLDFFTNTLDCDAHPYFDQLRGVRVSAHFFIRRTGECVQFAPCGARAWHAGASDFFGRARCNDFSVGIEIEGTDDLPFTPEQYAATAALVRAICAAYPIAAIAGHSDIAPGRKTDPGPCFDWAHLRALGGFNAALFPYQRTL</sequence>
<dbReference type="EC" id="3.5.1.28" evidence="5"/>
<keyword evidence="15" id="KW-1185">Reference proteome</keyword>
<proteinExistence type="inferred from homology"/>
<dbReference type="SUPFAM" id="SSF55846">
    <property type="entry name" value="N-acetylmuramoyl-L-alanine amidase-like"/>
    <property type="match status" value="1"/>
</dbReference>
<accession>A0ABT1ANX3</accession>
<evidence type="ECO:0000259" key="13">
    <source>
        <dbReference type="SMART" id="SM00644"/>
    </source>
</evidence>
<dbReference type="GO" id="GO:0008745">
    <property type="term" value="F:N-acetylmuramoyl-L-alanine amidase activity"/>
    <property type="evidence" value="ECO:0007669"/>
    <property type="project" value="UniProtKB-EC"/>
</dbReference>
<evidence type="ECO:0000256" key="8">
    <source>
        <dbReference type="ARBA" id="ARBA00022801"/>
    </source>
</evidence>
<keyword evidence="9" id="KW-0862">Zinc</keyword>
<keyword evidence="10" id="KW-0961">Cell wall biogenesis/degradation</keyword>
<evidence type="ECO:0000256" key="3">
    <source>
        <dbReference type="ARBA" id="ARBA00004496"/>
    </source>
</evidence>
<evidence type="ECO:0000256" key="10">
    <source>
        <dbReference type="ARBA" id="ARBA00023316"/>
    </source>
</evidence>
<dbReference type="Pfam" id="PF01510">
    <property type="entry name" value="Amidase_2"/>
    <property type="match status" value="1"/>
</dbReference>
<dbReference type="InterPro" id="IPR036505">
    <property type="entry name" value="Amidase/PGRP_sf"/>
</dbReference>
<evidence type="ECO:0000313" key="15">
    <source>
        <dbReference type="Proteomes" id="UP001162811"/>
    </source>
</evidence>
<evidence type="ECO:0000256" key="4">
    <source>
        <dbReference type="ARBA" id="ARBA00007553"/>
    </source>
</evidence>
<dbReference type="NCBIfam" id="NF008758">
    <property type="entry name" value="PRK11789.1"/>
    <property type="match status" value="1"/>
</dbReference>
<feature type="domain" description="N-acetylmuramoyl-L-alanine amidase" evidence="13">
    <location>
        <begin position="26"/>
        <end position="178"/>
    </location>
</feature>
<comment type="catalytic activity">
    <reaction evidence="1">
        <text>Hydrolyzes the link between N-acetylmuramoyl residues and L-amino acid residues in certain cell-wall glycopeptides.</text>
        <dbReference type="EC" id="3.5.1.28"/>
    </reaction>
</comment>
<organism evidence="14 15">
    <name type="scientific">Ralstonia soli</name>
    <dbReference type="NCBI Taxonomy" id="2953896"/>
    <lineage>
        <taxon>Bacteria</taxon>
        <taxon>Pseudomonadati</taxon>
        <taxon>Pseudomonadota</taxon>
        <taxon>Betaproteobacteria</taxon>
        <taxon>Burkholderiales</taxon>
        <taxon>Burkholderiaceae</taxon>
        <taxon>Ralstonia</taxon>
    </lineage>
</organism>
<evidence type="ECO:0000256" key="12">
    <source>
        <dbReference type="ARBA" id="ARBA00042615"/>
    </source>
</evidence>
<comment type="subcellular location">
    <subcellularLocation>
        <location evidence="3">Cytoplasm</location>
    </subcellularLocation>
</comment>
<comment type="caution">
    <text evidence="14">The sequence shown here is derived from an EMBL/GenBank/DDBJ whole genome shotgun (WGS) entry which is preliminary data.</text>
</comment>
<reference evidence="14" key="1">
    <citation type="submission" date="2022-06" db="EMBL/GenBank/DDBJ databases">
        <authorList>
            <person name="Lu C.-H."/>
        </authorList>
    </citation>
    <scope>NUCLEOTIDE SEQUENCE</scope>
    <source>
        <strain evidence="14">21MJYT02-11</strain>
    </source>
</reference>